<dbReference type="PANTHER" id="PTHR35506">
    <property type="entry name" value="OS02G0135600 PROTEIN"/>
    <property type="match status" value="1"/>
</dbReference>
<name>A0AAV1HSR5_9CHLO</name>
<evidence type="ECO:0000313" key="2">
    <source>
        <dbReference type="Proteomes" id="UP001314263"/>
    </source>
</evidence>
<sequence length="357" mass="38663">MPRARPTRIPCDCFDCRPLSESAQRQDDVPAWKASALQEPPPKCLVFMLPEDCSPSQRARPFAHLDALVAEGCCGLLAQRVVYEEDNESILHRQQVLAEFLGLLQEPSDKATNAASKAQHLLTERYKGLAAGVASRCDAAVSVAQQAGVAHVSSLFSKDAAQSQNAFPEARNATDQILAALGLKRCLAARAAALRANASALFEDNDDEDDLDMLIVDARSALADSRAGEESSAFAWVDAVLGHLCSDEDIKDSIFMVLLMAVEKPLRSPQRVGGAELPPGMQRPKQSYAFLGVTEVHVLCDACVVMAQRLKGIARRDSARVFSYEEVSKWGAAGQILLERLLPELAFKLGRASKYGA</sequence>
<dbReference type="PANTHER" id="PTHR35506:SF1">
    <property type="entry name" value="OS02G0135600 PROTEIN"/>
    <property type="match status" value="1"/>
</dbReference>
<evidence type="ECO:0000313" key="1">
    <source>
        <dbReference type="EMBL" id="CAK0734425.1"/>
    </source>
</evidence>
<dbReference type="EMBL" id="CAUYUE010000001">
    <property type="protein sequence ID" value="CAK0734425.1"/>
    <property type="molecule type" value="Genomic_DNA"/>
</dbReference>
<accession>A0AAV1HSR5</accession>
<organism evidence="1 2">
    <name type="scientific">Coccomyxa viridis</name>
    <dbReference type="NCBI Taxonomy" id="1274662"/>
    <lineage>
        <taxon>Eukaryota</taxon>
        <taxon>Viridiplantae</taxon>
        <taxon>Chlorophyta</taxon>
        <taxon>core chlorophytes</taxon>
        <taxon>Trebouxiophyceae</taxon>
        <taxon>Trebouxiophyceae incertae sedis</taxon>
        <taxon>Coccomyxaceae</taxon>
        <taxon>Coccomyxa</taxon>
    </lineage>
</organism>
<dbReference type="AlphaFoldDB" id="A0AAV1HSR5"/>
<reference evidence="1 2" key="1">
    <citation type="submission" date="2023-10" db="EMBL/GenBank/DDBJ databases">
        <authorList>
            <person name="Maclean D."/>
            <person name="Macfadyen A."/>
        </authorList>
    </citation>
    <scope>NUCLEOTIDE SEQUENCE [LARGE SCALE GENOMIC DNA]</scope>
</reference>
<protein>
    <submittedName>
        <fullName evidence="1">Uncharacterized protein</fullName>
    </submittedName>
</protein>
<comment type="caution">
    <text evidence="1">The sequence shown here is derived from an EMBL/GenBank/DDBJ whole genome shotgun (WGS) entry which is preliminary data.</text>
</comment>
<dbReference type="Proteomes" id="UP001314263">
    <property type="component" value="Unassembled WGS sequence"/>
</dbReference>
<gene>
    <name evidence="1" type="ORF">CVIRNUC_000429</name>
</gene>
<proteinExistence type="predicted"/>
<keyword evidence="2" id="KW-1185">Reference proteome</keyword>